<dbReference type="Proteomes" id="UP000642748">
    <property type="component" value="Unassembled WGS sequence"/>
</dbReference>
<dbReference type="RefSeq" id="WP_203919413.1">
    <property type="nucleotide sequence ID" value="NZ_BONZ01000038.1"/>
</dbReference>
<feature type="domain" description="Carbohydrate kinase FGGY C-terminal" evidence="6">
    <location>
        <begin position="253"/>
        <end position="435"/>
    </location>
</feature>
<evidence type="ECO:0000256" key="1">
    <source>
        <dbReference type="ARBA" id="ARBA00009156"/>
    </source>
</evidence>
<keyword evidence="8" id="KW-1185">Reference proteome</keyword>
<dbReference type="InterPro" id="IPR050406">
    <property type="entry name" value="FGGY_Carb_Kinase"/>
</dbReference>
<evidence type="ECO:0000313" key="7">
    <source>
        <dbReference type="EMBL" id="GIH15787.1"/>
    </source>
</evidence>
<keyword evidence="3 7" id="KW-0418">Kinase</keyword>
<sequence>MTILAIDAGTSSIKAVAYHDGRQVGTGSVDTPVQRTGRYREQDMMTTWKATVAAARTALITATAPVEGIVTTAQGDGCWLVDKALEPVGPAILWNDARATGVVDTWRRDGTLDRASALTGSPTFPGLLNAVLAWLRERQPDRLAAASAALTCNGWLFAKLTGALAVDESDASAPFLDLTSRRYDERLIQLFGLDDLARLLPPVRPDEQRIEPLRGDAADELGLPAGTPVVVAPYDVPATAIGAGALEPDQACCVLGTTLCASMVLDAVPVPDQAAGFTLAISPPGRYLRAFPTLTGVEALSWAADLLGVSGPEELAALASTARPASDDLLVLPYLSPAGERAPFWAPAARGAVFGLSFEHGRAELARGIFEGLALVVADCVQATGRRPDGIRLCGGGARSRLWCQLIADATGVDVLRGTDREVGALGAAIFAEVALGRHRDLTTAGEALRGPVERLVPDRNRADRHRRLAEEWVRRRPLASTVFADGAETAGAQTAGAQSVGAGSVGAQSVDAQSVGAESVGAQTVGAESVVGAESGGGRG</sequence>
<dbReference type="AlphaFoldDB" id="A0A8J3QTP5"/>
<gene>
    <name evidence="7" type="ORF">Raf01_39590</name>
</gene>
<accession>A0A8J3QTP5</accession>
<dbReference type="GO" id="GO:0016301">
    <property type="term" value="F:kinase activity"/>
    <property type="evidence" value="ECO:0007669"/>
    <property type="project" value="UniProtKB-KW"/>
</dbReference>
<comment type="caution">
    <text evidence="7">The sequence shown here is derived from an EMBL/GenBank/DDBJ whole genome shotgun (WGS) entry which is preliminary data.</text>
</comment>
<dbReference type="Gene3D" id="3.30.420.40">
    <property type="match status" value="2"/>
</dbReference>
<dbReference type="PANTHER" id="PTHR43095:SF3">
    <property type="entry name" value="L-XYLULOSE_3-KETO-L-GULONATE KINASE"/>
    <property type="match status" value="1"/>
</dbReference>
<dbReference type="EMBL" id="BONZ01000038">
    <property type="protein sequence ID" value="GIH15787.1"/>
    <property type="molecule type" value="Genomic_DNA"/>
</dbReference>
<protein>
    <submittedName>
        <fullName evidence="7">Carbohydrate kinase</fullName>
    </submittedName>
</protein>
<dbReference type="InterPro" id="IPR018484">
    <property type="entry name" value="FGGY_N"/>
</dbReference>
<name>A0A8J3QTP5_9ACTN</name>
<dbReference type="PIRSF" id="PIRSF000538">
    <property type="entry name" value="GlpK"/>
    <property type="match status" value="1"/>
</dbReference>
<dbReference type="GO" id="GO:0005975">
    <property type="term" value="P:carbohydrate metabolic process"/>
    <property type="evidence" value="ECO:0007669"/>
    <property type="project" value="InterPro"/>
</dbReference>
<organism evidence="7 8">
    <name type="scientific">Rugosimonospora africana</name>
    <dbReference type="NCBI Taxonomy" id="556532"/>
    <lineage>
        <taxon>Bacteria</taxon>
        <taxon>Bacillati</taxon>
        <taxon>Actinomycetota</taxon>
        <taxon>Actinomycetes</taxon>
        <taxon>Micromonosporales</taxon>
        <taxon>Micromonosporaceae</taxon>
        <taxon>Rugosimonospora</taxon>
    </lineage>
</organism>
<evidence type="ECO:0000256" key="2">
    <source>
        <dbReference type="ARBA" id="ARBA00022679"/>
    </source>
</evidence>
<comment type="similarity">
    <text evidence="1">Belongs to the FGGY kinase family.</text>
</comment>
<dbReference type="SUPFAM" id="SSF53067">
    <property type="entry name" value="Actin-like ATPase domain"/>
    <property type="match status" value="2"/>
</dbReference>
<dbReference type="PANTHER" id="PTHR43095">
    <property type="entry name" value="SUGAR KINASE"/>
    <property type="match status" value="1"/>
</dbReference>
<feature type="domain" description="Carbohydrate kinase FGGY N-terminal" evidence="5">
    <location>
        <begin position="3"/>
        <end position="242"/>
    </location>
</feature>
<evidence type="ECO:0000256" key="4">
    <source>
        <dbReference type="SAM" id="MobiDB-lite"/>
    </source>
</evidence>
<evidence type="ECO:0000256" key="3">
    <source>
        <dbReference type="ARBA" id="ARBA00022777"/>
    </source>
</evidence>
<dbReference type="InterPro" id="IPR018485">
    <property type="entry name" value="FGGY_C"/>
</dbReference>
<dbReference type="InterPro" id="IPR043129">
    <property type="entry name" value="ATPase_NBD"/>
</dbReference>
<evidence type="ECO:0000259" key="5">
    <source>
        <dbReference type="Pfam" id="PF00370"/>
    </source>
</evidence>
<evidence type="ECO:0000313" key="8">
    <source>
        <dbReference type="Proteomes" id="UP000642748"/>
    </source>
</evidence>
<feature type="region of interest" description="Disordered" evidence="4">
    <location>
        <begin position="518"/>
        <end position="541"/>
    </location>
</feature>
<evidence type="ECO:0000259" key="6">
    <source>
        <dbReference type="Pfam" id="PF02782"/>
    </source>
</evidence>
<reference evidence="7" key="1">
    <citation type="submission" date="2021-01" db="EMBL/GenBank/DDBJ databases">
        <title>Whole genome shotgun sequence of Rugosimonospora africana NBRC 104875.</title>
        <authorList>
            <person name="Komaki H."/>
            <person name="Tamura T."/>
        </authorList>
    </citation>
    <scope>NUCLEOTIDE SEQUENCE</scope>
    <source>
        <strain evidence="7">NBRC 104875</strain>
    </source>
</reference>
<keyword evidence="2" id="KW-0808">Transferase</keyword>
<dbReference type="InterPro" id="IPR000577">
    <property type="entry name" value="Carb_kinase_FGGY"/>
</dbReference>
<dbReference type="Pfam" id="PF00370">
    <property type="entry name" value="FGGY_N"/>
    <property type="match status" value="1"/>
</dbReference>
<dbReference type="Pfam" id="PF02782">
    <property type="entry name" value="FGGY_C"/>
    <property type="match status" value="1"/>
</dbReference>
<proteinExistence type="inferred from homology"/>